<gene>
    <name evidence="2" type="ORF">K458DRAFT_381253</name>
</gene>
<evidence type="ECO:0000256" key="1">
    <source>
        <dbReference type="SAM" id="MobiDB-lite"/>
    </source>
</evidence>
<proteinExistence type="predicted"/>
<organism evidence="2 3">
    <name type="scientific">Lentithecium fluviatile CBS 122367</name>
    <dbReference type="NCBI Taxonomy" id="1168545"/>
    <lineage>
        <taxon>Eukaryota</taxon>
        <taxon>Fungi</taxon>
        <taxon>Dikarya</taxon>
        <taxon>Ascomycota</taxon>
        <taxon>Pezizomycotina</taxon>
        <taxon>Dothideomycetes</taxon>
        <taxon>Pleosporomycetidae</taxon>
        <taxon>Pleosporales</taxon>
        <taxon>Massarineae</taxon>
        <taxon>Lentitheciaceae</taxon>
        <taxon>Lentithecium</taxon>
    </lineage>
</organism>
<name>A0A6G1JME3_9PLEO</name>
<evidence type="ECO:0000313" key="3">
    <source>
        <dbReference type="Proteomes" id="UP000799291"/>
    </source>
</evidence>
<reference evidence="2" key="1">
    <citation type="journal article" date="2020" name="Stud. Mycol.">
        <title>101 Dothideomycetes genomes: a test case for predicting lifestyles and emergence of pathogens.</title>
        <authorList>
            <person name="Haridas S."/>
            <person name="Albert R."/>
            <person name="Binder M."/>
            <person name="Bloem J."/>
            <person name="Labutti K."/>
            <person name="Salamov A."/>
            <person name="Andreopoulos B."/>
            <person name="Baker S."/>
            <person name="Barry K."/>
            <person name="Bills G."/>
            <person name="Bluhm B."/>
            <person name="Cannon C."/>
            <person name="Castanera R."/>
            <person name="Culley D."/>
            <person name="Daum C."/>
            <person name="Ezra D."/>
            <person name="Gonzalez J."/>
            <person name="Henrissat B."/>
            <person name="Kuo A."/>
            <person name="Liang C."/>
            <person name="Lipzen A."/>
            <person name="Lutzoni F."/>
            <person name="Magnuson J."/>
            <person name="Mondo S."/>
            <person name="Nolan M."/>
            <person name="Ohm R."/>
            <person name="Pangilinan J."/>
            <person name="Park H.-J."/>
            <person name="Ramirez L."/>
            <person name="Alfaro M."/>
            <person name="Sun H."/>
            <person name="Tritt A."/>
            <person name="Yoshinaga Y."/>
            <person name="Zwiers L.-H."/>
            <person name="Turgeon B."/>
            <person name="Goodwin S."/>
            <person name="Spatafora J."/>
            <person name="Crous P."/>
            <person name="Grigoriev I."/>
        </authorList>
    </citation>
    <scope>NUCLEOTIDE SEQUENCE</scope>
    <source>
        <strain evidence="2">CBS 122367</strain>
    </source>
</reference>
<accession>A0A6G1JME3</accession>
<evidence type="ECO:0000313" key="2">
    <source>
        <dbReference type="EMBL" id="KAF2691390.1"/>
    </source>
</evidence>
<dbReference type="EMBL" id="MU005569">
    <property type="protein sequence ID" value="KAF2691390.1"/>
    <property type="molecule type" value="Genomic_DNA"/>
</dbReference>
<protein>
    <submittedName>
        <fullName evidence="2">Uncharacterized protein</fullName>
    </submittedName>
</protein>
<feature type="compositionally biased region" description="Polar residues" evidence="1">
    <location>
        <begin position="55"/>
        <end position="71"/>
    </location>
</feature>
<sequence>MAQLDAACNTYTVSVMLREEFMSLVADVLSYTPTEDIQTEVSRRVESQTRRRESQLWTKNSTSSAILSSTKTTEHSHYDEGATQKRAHPSAKGIGHKVTRESQTTAAFLEMHIFHVHKKGDRGHRTWKGNFGGPERTQDTIRRFWKGIL</sequence>
<dbReference type="Proteomes" id="UP000799291">
    <property type="component" value="Unassembled WGS sequence"/>
</dbReference>
<feature type="compositionally biased region" description="Basic and acidic residues" evidence="1">
    <location>
        <begin position="72"/>
        <end position="83"/>
    </location>
</feature>
<feature type="compositionally biased region" description="Basic residues" evidence="1">
    <location>
        <begin position="85"/>
        <end position="95"/>
    </location>
</feature>
<feature type="region of interest" description="Disordered" evidence="1">
    <location>
        <begin position="42"/>
        <end position="95"/>
    </location>
</feature>
<dbReference type="AlphaFoldDB" id="A0A6G1JME3"/>
<keyword evidence="3" id="KW-1185">Reference proteome</keyword>
<feature type="compositionally biased region" description="Basic and acidic residues" evidence="1">
    <location>
        <begin position="42"/>
        <end position="54"/>
    </location>
</feature>